<evidence type="ECO:0000313" key="3">
    <source>
        <dbReference type="Proteomes" id="UP000176422"/>
    </source>
</evidence>
<keyword evidence="1" id="KW-1133">Transmembrane helix</keyword>
<accession>A0A1F8DXZ8</accession>
<dbReference type="EMBL" id="MGIT01000003">
    <property type="protein sequence ID" value="OGM92665.1"/>
    <property type="molecule type" value="Genomic_DNA"/>
</dbReference>
<proteinExistence type="predicted"/>
<dbReference type="Pfam" id="PF18895">
    <property type="entry name" value="T4SS_pilin"/>
    <property type="match status" value="1"/>
</dbReference>
<name>A0A1F8DXZ8_9BACT</name>
<protein>
    <submittedName>
        <fullName evidence="2">Uncharacterized protein</fullName>
    </submittedName>
</protein>
<sequence>MNGGTFFITTNHSIRRAYRGIVFGGMVIGMSALLFTGQMSVANGEDPFTTSDPLVPSESYSYTLPDATPEQVGPTVQSATRANPSTAAPAAPAANSIYVTRYLPDILQGAQGPADMVFLIYQYLMGLVGVMAVGVIMYGGILRTVSADPSKIRQSNDYIKNALKGIVLLFGAQVLFNTINPNIVDIQRIQRALQPPKRIVAGPLANTEAGFEEFAPGNGEFGGAGASLRGGGGTTGATEARSRLSAVSGVTLVPECAPGGSTLGCISLEGVQNGTLDSIAAMAAAGIPVHITSVTEGQHASGTYSHANGYKWDMAAIAPSFFADRPDQFERIATRSDSSATYRDKRTDAVCSLERPPAPAHWDCSTEPGGSW</sequence>
<evidence type="ECO:0000313" key="2">
    <source>
        <dbReference type="EMBL" id="OGM92665.1"/>
    </source>
</evidence>
<comment type="caution">
    <text evidence="2">The sequence shown here is derived from an EMBL/GenBank/DDBJ whole genome shotgun (WGS) entry which is preliminary data.</text>
</comment>
<keyword evidence="1" id="KW-0812">Transmembrane</keyword>
<feature type="transmembrane region" description="Helical" evidence="1">
    <location>
        <begin position="120"/>
        <end position="141"/>
    </location>
</feature>
<keyword evidence="1" id="KW-0472">Membrane</keyword>
<reference evidence="2 3" key="1">
    <citation type="journal article" date="2016" name="Nat. Commun.">
        <title>Thousands of microbial genomes shed light on interconnected biogeochemical processes in an aquifer system.</title>
        <authorList>
            <person name="Anantharaman K."/>
            <person name="Brown C.T."/>
            <person name="Hug L.A."/>
            <person name="Sharon I."/>
            <person name="Castelle C.J."/>
            <person name="Probst A.J."/>
            <person name="Thomas B.C."/>
            <person name="Singh A."/>
            <person name="Wilkins M.J."/>
            <person name="Karaoz U."/>
            <person name="Brodie E.L."/>
            <person name="Williams K.H."/>
            <person name="Hubbard S.S."/>
            <person name="Banfield J.F."/>
        </authorList>
    </citation>
    <scope>NUCLEOTIDE SEQUENCE [LARGE SCALE GENOMIC DNA]</scope>
</reference>
<feature type="transmembrane region" description="Helical" evidence="1">
    <location>
        <begin position="162"/>
        <end position="179"/>
    </location>
</feature>
<dbReference type="STRING" id="1802559.A2372_00455"/>
<dbReference type="Proteomes" id="UP000176422">
    <property type="component" value="Unassembled WGS sequence"/>
</dbReference>
<dbReference type="InterPro" id="IPR043993">
    <property type="entry name" value="T4SS_pilin"/>
</dbReference>
<dbReference type="AlphaFoldDB" id="A0A1F8DXZ8"/>
<gene>
    <name evidence="2" type="ORF">A2372_00455</name>
</gene>
<feature type="transmembrane region" description="Helical" evidence="1">
    <location>
        <begin position="21"/>
        <end position="41"/>
    </location>
</feature>
<organism evidence="2 3">
    <name type="scientific">Candidatus Wolfebacteria bacterium RIFOXYB1_FULL_54_12</name>
    <dbReference type="NCBI Taxonomy" id="1802559"/>
    <lineage>
        <taxon>Bacteria</taxon>
        <taxon>Candidatus Wolfeibacteriota</taxon>
    </lineage>
</organism>
<evidence type="ECO:0000256" key="1">
    <source>
        <dbReference type="SAM" id="Phobius"/>
    </source>
</evidence>